<gene>
    <name evidence="2" type="ORF">PSQ19_03200</name>
</gene>
<keyword evidence="1" id="KW-0732">Signal</keyword>
<dbReference type="Proteomes" id="UP001220530">
    <property type="component" value="Chromosome"/>
</dbReference>
<dbReference type="EMBL" id="CP118246">
    <property type="protein sequence ID" value="WDR03204.1"/>
    <property type="molecule type" value="Genomic_DNA"/>
</dbReference>
<feature type="chain" id="PRO_5046408536" description="Outer membrane immunogenic protein" evidence="1">
    <location>
        <begin position="23"/>
        <end position="191"/>
    </location>
</feature>
<feature type="signal peptide" evidence="1">
    <location>
        <begin position="1"/>
        <end position="22"/>
    </location>
</feature>
<sequence length="191" mass="18974">MFVRSLSFGVAAAALMVSGAQAADLMIPTTPQPVYQANGFSWEGLYAGIEAGGLFNGSPSAIGTLPASTTQGVIGGVVGVNFIVADPIVLGLEVQGDYVFGSAADSGLFLALAHVGVVATDNVLVYAAAGAGASTRSGVSTGVYALGGGVDVAVTDNVSVRGEVLGLGDFDGAADNFFESAKATVGVFYHF</sequence>
<evidence type="ECO:0008006" key="4">
    <source>
        <dbReference type="Google" id="ProtNLM"/>
    </source>
</evidence>
<name>A0ABY7YQ94_9HYPH</name>
<evidence type="ECO:0000256" key="1">
    <source>
        <dbReference type="SAM" id="SignalP"/>
    </source>
</evidence>
<protein>
    <recommendedName>
        <fullName evidence="4">Outer membrane immunogenic protein</fullName>
    </recommendedName>
</protein>
<dbReference type="RefSeq" id="WP_282219598.1">
    <property type="nucleotide sequence ID" value="NZ_CP118246.1"/>
</dbReference>
<accession>A0ABY7YQ94</accession>
<evidence type="ECO:0000313" key="2">
    <source>
        <dbReference type="EMBL" id="WDR03204.1"/>
    </source>
</evidence>
<evidence type="ECO:0000313" key="3">
    <source>
        <dbReference type="Proteomes" id="UP001220530"/>
    </source>
</evidence>
<dbReference type="Gene3D" id="2.40.160.20">
    <property type="match status" value="1"/>
</dbReference>
<dbReference type="SUPFAM" id="SSF56925">
    <property type="entry name" value="OMPA-like"/>
    <property type="match status" value="1"/>
</dbReference>
<dbReference type="InterPro" id="IPR011250">
    <property type="entry name" value="OMP/PagP_B-barrel"/>
</dbReference>
<keyword evidence="3" id="KW-1185">Reference proteome</keyword>
<proteinExistence type="predicted"/>
<reference evidence="2 3" key="1">
    <citation type="submission" date="2023-02" db="EMBL/GenBank/DDBJ databases">
        <title>Devosia algicola sp. nov., isolated from the phycosphere of marine algae.</title>
        <authorList>
            <person name="Kim J.M."/>
            <person name="Lee J.K."/>
            <person name="Choi B.J."/>
            <person name="Bayburt H."/>
            <person name="Jeon C.O."/>
        </authorList>
    </citation>
    <scope>NUCLEOTIDE SEQUENCE [LARGE SCALE GENOMIC DNA]</scope>
    <source>
        <strain evidence="2 3">G20-9</strain>
    </source>
</reference>
<organism evidence="2 3">
    <name type="scientific">Devosia algicola</name>
    <dbReference type="NCBI Taxonomy" id="3026418"/>
    <lineage>
        <taxon>Bacteria</taxon>
        <taxon>Pseudomonadati</taxon>
        <taxon>Pseudomonadota</taxon>
        <taxon>Alphaproteobacteria</taxon>
        <taxon>Hyphomicrobiales</taxon>
        <taxon>Devosiaceae</taxon>
        <taxon>Devosia</taxon>
    </lineage>
</organism>